<organism evidence="1 2">
    <name type="scientific">Enterobacter cloacae</name>
    <dbReference type="NCBI Taxonomy" id="550"/>
    <lineage>
        <taxon>Bacteria</taxon>
        <taxon>Pseudomonadati</taxon>
        <taxon>Pseudomonadota</taxon>
        <taxon>Gammaproteobacteria</taxon>
        <taxon>Enterobacterales</taxon>
        <taxon>Enterobacteriaceae</taxon>
        <taxon>Enterobacter</taxon>
        <taxon>Enterobacter cloacae complex</taxon>
    </lineage>
</organism>
<evidence type="ECO:0000313" key="2">
    <source>
        <dbReference type="Proteomes" id="UP000275321"/>
    </source>
</evidence>
<reference evidence="1 2" key="1">
    <citation type="submission" date="2018-10" db="EMBL/GenBank/DDBJ databases">
        <title>Transmission dynamics of multidrug resistant bacteria on intensive care unit surfaces.</title>
        <authorList>
            <person name="D'Souza A.W."/>
            <person name="Potter R.F."/>
            <person name="Wallace M."/>
            <person name="Shupe A."/>
            <person name="Patel S."/>
            <person name="Sun S."/>
            <person name="Gul D."/>
            <person name="Kwon J.H."/>
            <person name="Andleeb S."/>
            <person name="Burnham C.-A.D."/>
            <person name="Dantas G."/>
        </authorList>
    </citation>
    <scope>NUCLEOTIDE SEQUENCE [LARGE SCALE GENOMIC DNA]</scope>
    <source>
        <strain evidence="1 2">EC_073</strain>
    </source>
</reference>
<name>A0A3R8Z8D4_ENTCL</name>
<evidence type="ECO:0000313" key="1">
    <source>
        <dbReference type="EMBL" id="RSB28998.1"/>
    </source>
</evidence>
<gene>
    <name evidence="1" type="ORF">EGK68_18405</name>
</gene>
<protein>
    <submittedName>
        <fullName evidence="1">Uncharacterized protein</fullName>
    </submittedName>
</protein>
<accession>A0A3R8Z8D4</accession>
<dbReference type="Proteomes" id="UP000275321">
    <property type="component" value="Unassembled WGS sequence"/>
</dbReference>
<comment type="caution">
    <text evidence="1">The sequence shown here is derived from an EMBL/GenBank/DDBJ whole genome shotgun (WGS) entry which is preliminary data.</text>
</comment>
<sequence length="120" mass="13654">MYLISAGYVANKSTGIPFCTESRKQKTPPERGFYQGFAVGRRRTHCVTSTHEVYAIEDERAIPARILTFLSMERVSNFVHKTLFIYTVFIYNEDVRSERGGRSSTGATKSWLKRVVPSVP</sequence>
<proteinExistence type="predicted"/>
<dbReference type="AlphaFoldDB" id="A0A3R8Z8D4"/>
<dbReference type="EMBL" id="RHWT01000028">
    <property type="protein sequence ID" value="RSB28998.1"/>
    <property type="molecule type" value="Genomic_DNA"/>
</dbReference>